<evidence type="ECO:0000256" key="2">
    <source>
        <dbReference type="SAM" id="Phobius"/>
    </source>
</evidence>
<gene>
    <name evidence="3" type="ORF">D7231_11475</name>
</gene>
<keyword evidence="4" id="KW-1185">Reference proteome</keyword>
<organism evidence="3 4">
    <name type="scientific">Streptomyces klenkii</name>
    <dbReference type="NCBI Taxonomy" id="1420899"/>
    <lineage>
        <taxon>Bacteria</taxon>
        <taxon>Bacillati</taxon>
        <taxon>Actinomycetota</taxon>
        <taxon>Actinomycetes</taxon>
        <taxon>Kitasatosporales</taxon>
        <taxon>Streptomycetaceae</taxon>
        <taxon>Streptomyces</taxon>
    </lineage>
</organism>
<feature type="region of interest" description="Disordered" evidence="1">
    <location>
        <begin position="84"/>
        <end position="117"/>
    </location>
</feature>
<proteinExistence type="predicted"/>
<accession>A0A3B0BLF9</accession>
<feature type="compositionally biased region" description="Low complexity" evidence="1">
    <location>
        <begin position="99"/>
        <end position="108"/>
    </location>
</feature>
<keyword evidence="2" id="KW-0812">Transmembrane</keyword>
<dbReference type="OrthoDB" id="3868051at2"/>
<feature type="transmembrane region" description="Helical" evidence="2">
    <location>
        <begin position="165"/>
        <end position="187"/>
    </location>
</feature>
<evidence type="ECO:0008006" key="5">
    <source>
        <dbReference type="Google" id="ProtNLM"/>
    </source>
</evidence>
<dbReference type="EMBL" id="RBAM01000004">
    <property type="protein sequence ID" value="RKN74475.1"/>
    <property type="molecule type" value="Genomic_DNA"/>
</dbReference>
<evidence type="ECO:0000313" key="4">
    <source>
        <dbReference type="Proteomes" id="UP000270343"/>
    </source>
</evidence>
<evidence type="ECO:0000256" key="1">
    <source>
        <dbReference type="SAM" id="MobiDB-lite"/>
    </source>
</evidence>
<dbReference type="RefSeq" id="WP_120755057.1">
    <property type="nucleotide sequence ID" value="NZ_JBFADQ010000054.1"/>
</dbReference>
<keyword evidence="2" id="KW-0472">Membrane</keyword>
<evidence type="ECO:0000313" key="3">
    <source>
        <dbReference type="EMBL" id="RKN74475.1"/>
    </source>
</evidence>
<comment type="caution">
    <text evidence="3">The sequence shown here is derived from an EMBL/GenBank/DDBJ whole genome shotgun (WGS) entry which is preliminary data.</text>
</comment>
<feature type="region of interest" description="Disordered" evidence="1">
    <location>
        <begin position="236"/>
        <end position="307"/>
    </location>
</feature>
<sequence>MHMNSAPHLLAEDHPEFERVLDQALRTANHDPELAAAIGQRLNTEQLREMALGSMSAITACAAVEYQNYVRARDELRALSATARPQTVGAGGAPDEESAPSGAAAPAAPDDEPEESSGAGAGAVLAVLAPVLAGIAALIFLAIGYVLRSIGSETTIADPMISVGWWFAGLTAAGVFIAMVGIVLTAVRNGSSEGSDARGVHVQEDADRAREAWRQALIHRGLLPFVRDALANAPVIPGSRPGPGGGKDPSASFVPGRREGNGRTPQLGYSRPGFTSPDGDSSPGSRAGFTSPDFTSPDYGGPDHRPE</sequence>
<dbReference type="Proteomes" id="UP000270343">
    <property type="component" value="Unassembled WGS sequence"/>
</dbReference>
<keyword evidence="2" id="KW-1133">Transmembrane helix</keyword>
<name>A0A3B0BLF9_9ACTN</name>
<feature type="transmembrane region" description="Helical" evidence="2">
    <location>
        <begin position="123"/>
        <end position="145"/>
    </location>
</feature>
<reference evidence="3 4" key="1">
    <citation type="journal article" date="2015" name="Antonie Van Leeuwenhoek">
        <title>Streptomyces klenkii sp. nov., isolated from deep marine sediment.</title>
        <authorList>
            <person name="Veyisoglu A."/>
            <person name="Sahin N."/>
        </authorList>
    </citation>
    <scope>NUCLEOTIDE SEQUENCE [LARGE SCALE GENOMIC DNA]</scope>
    <source>
        <strain evidence="3 4">KCTC 29202</strain>
    </source>
</reference>
<protein>
    <recommendedName>
        <fullName evidence="5">Transmembrane protein</fullName>
    </recommendedName>
</protein>
<dbReference type="AlphaFoldDB" id="A0A3B0BLF9"/>